<evidence type="ECO:0000256" key="3">
    <source>
        <dbReference type="SAM" id="MobiDB-lite"/>
    </source>
</evidence>
<protein>
    <submittedName>
        <fullName evidence="5">Baculoviral IAP repeat-containing protein 6-like</fullName>
    </submittedName>
</protein>
<evidence type="ECO:0000313" key="5">
    <source>
        <dbReference type="RefSeq" id="XP_022103686.1"/>
    </source>
</evidence>
<keyword evidence="1" id="KW-0479">Metal-binding</keyword>
<feature type="compositionally biased region" description="Basic and acidic residues" evidence="3">
    <location>
        <begin position="1332"/>
        <end position="1344"/>
    </location>
</feature>
<dbReference type="PANTHER" id="PTHR46771">
    <property type="entry name" value="DETERIN"/>
    <property type="match status" value="1"/>
</dbReference>
<keyword evidence="4" id="KW-1185">Reference proteome</keyword>
<dbReference type="SUPFAM" id="SSF57924">
    <property type="entry name" value="Inhibitor of apoptosis (IAP) repeat"/>
    <property type="match status" value="1"/>
</dbReference>
<reference evidence="5" key="1">
    <citation type="submission" date="2025-08" db="UniProtKB">
        <authorList>
            <consortium name="RefSeq"/>
        </authorList>
    </citation>
    <scope>IDENTIFICATION</scope>
</reference>
<dbReference type="PROSITE" id="PS50143">
    <property type="entry name" value="BIR_REPEAT_2"/>
    <property type="match status" value="1"/>
</dbReference>
<dbReference type="KEGG" id="aplc:110986255"/>
<feature type="compositionally biased region" description="Polar residues" evidence="3">
    <location>
        <begin position="460"/>
        <end position="470"/>
    </location>
</feature>
<evidence type="ECO:0000256" key="1">
    <source>
        <dbReference type="ARBA" id="ARBA00022723"/>
    </source>
</evidence>
<dbReference type="Gene3D" id="1.10.1170.10">
    <property type="entry name" value="Inhibitor Of Apoptosis Protein (2mihbC-IAP-1), Chain A"/>
    <property type="match status" value="1"/>
</dbReference>
<dbReference type="RefSeq" id="XP_022103686.1">
    <property type="nucleotide sequence ID" value="XM_022247994.1"/>
</dbReference>
<dbReference type="GO" id="GO:0046872">
    <property type="term" value="F:metal ion binding"/>
    <property type="evidence" value="ECO:0007669"/>
    <property type="project" value="UniProtKB-KW"/>
</dbReference>
<dbReference type="SUPFAM" id="SSF50978">
    <property type="entry name" value="WD40 repeat-like"/>
    <property type="match status" value="1"/>
</dbReference>
<proteinExistence type="predicted"/>
<feature type="region of interest" description="Disordered" evidence="3">
    <location>
        <begin position="933"/>
        <end position="953"/>
    </location>
</feature>
<feature type="region of interest" description="Disordered" evidence="3">
    <location>
        <begin position="1330"/>
        <end position="1354"/>
    </location>
</feature>
<sequence length="1354" mass="147307">MSRSARSCRCSYPVLACGVGAGGSPNVTSLNMAAMDMAEWSLVKDGRLYLGEETSALTYHPKLNTVLAVTGGSGVRVVDVNSGVTLQNSTLSAQGDGPIHCQYLSETDQVFMTDGRAVGLRKDLSGVLLLDSALQTAVTNSEETIVIELPYLEACHLLECLKKSLKPASSQQEYVDEVQSRLESELSLVGNSVKTESHHKVTKWATIQLRVSLCALRSVCRSLLDELRRSNQHVTGLSIAAAIADRLQALYPESGRSTVGTQTVDRAQMYSEAARRETFLTWPHMNYKWALPEPMAQAGFYHQPSGAGDDRAMCFTCSVCLVCWEPTDEPWSEHERHSPNCPFVRGEPTENVPFSFTLATGPAQLHGDGSQKITCVGTSSCPHLMVTSSRHGNVSLWDVANQLTLISNFQIDPDDPALTGKAADSEEAVDRRPRTKIPEAWVEETSLTEIKGNTKEDENANLSKCSQSVSGEDEEQDQDQAPQAAVSLHQEIAAKEKSYGTIEVIEVGGAWRNISESQPSPGIEEAAVMPEPKGNPKSSTKLIVSALGILQGLPKEPSASSSHSNAPSSDDLLSIPCLVAALSIRKPNKTDHADSIKTIPAEDCRDDQSLAAMASRGSNPFTSAFEKIRIAEDTGPIDEAGLGVDISNRKFEFADAYLGDEVDAGDVGKASETDSGSRHRKCLIIYAAPPLVKNIAVHKKSTDKSKGAFSMQAGQSTLQKMYMSQILEMEEEQQALVEEPMGIEELTADQTSSLTLVDGVHAKTFRTSEVALQCIELPACTQCDDLWVTSVASCPDKKHVLVVVGPHDGQLGNAEMVAKSQCNTLATEKVCEKQNDLNKESNCSTDEAGTGLGIDSAGSFDPSVRQVTSEAGCDPVEFGFNQASFVLIYQIKTQDGATVLQQDPVAVHRINSSDEIIKSLVPLPVDLCDVASDEEGEPSLQDPSSSEAMPNSDMGSITAELAALSLDEPDAKSPNKQLGTCALLTRSGTLRIMDISTWSILATYPTPQKHPQSTGSDRFITLTYCTGMERLCVYTESGHVLFIQLQAKKTHGVGGRGKTVKKPTPEQEVAAEEETDAPEEKQVGDEFLANQPISMKNLSILWQLTQFETLVPRFSATVPPCWVEIQQEQQQRRHPQHLHQRQQGDATQHTRTWKLQPDSSSWKEHLFELVLPKSCCVGHVDVKFSLHASCPSAPRIYLTLLKQSGTQCKKGKEKDSMNIKSPAVDAKIDFNMESSTSEPKVQNVDMDFGNPPPVPGTCRSDPEAFYGDAVTQSAYLQSHLEDILCGPCYMECFVDMPSHYGTVTLTSRQLMLCKSRSFLLHIFALDTTENEANSKTKESGKEKGMSSLLLMNEE</sequence>
<name>A0A8B7ZK52_ACAPL</name>
<dbReference type="FunFam" id="1.10.1170.10:FF:000001">
    <property type="entry name" value="baculoviral IAP repeat-containing protein 6 isoform X1"/>
    <property type="match status" value="1"/>
</dbReference>
<keyword evidence="2" id="KW-0862">Zinc</keyword>
<feature type="region of interest" description="Disordered" evidence="3">
    <location>
        <begin position="1128"/>
        <end position="1151"/>
    </location>
</feature>
<organism evidence="4 5">
    <name type="scientific">Acanthaster planci</name>
    <name type="common">Crown-of-thorns starfish</name>
    <dbReference type="NCBI Taxonomy" id="133434"/>
    <lineage>
        <taxon>Eukaryota</taxon>
        <taxon>Metazoa</taxon>
        <taxon>Echinodermata</taxon>
        <taxon>Eleutherozoa</taxon>
        <taxon>Asterozoa</taxon>
        <taxon>Asteroidea</taxon>
        <taxon>Valvatacea</taxon>
        <taxon>Valvatida</taxon>
        <taxon>Acanthasteridae</taxon>
        <taxon>Acanthaster</taxon>
    </lineage>
</organism>
<evidence type="ECO:0000256" key="2">
    <source>
        <dbReference type="ARBA" id="ARBA00022833"/>
    </source>
</evidence>
<feature type="compositionally biased region" description="Polar residues" evidence="3">
    <location>
        <begin position="941"/>
        <end position="953"/>
    </location>
</feature>
<accession>A0A8B7ZK52</accession>
<feature type="region of interest" description="Disordered" evidence="3">
    <location>
        <begin position="1053"/>
        <end position="1080"/>
    </location>
</feature>
<dbReference type="GeneID" id="110986255"/>
<evidence type="ECO:0000313" key="4">
    <source>
        <dbReference type="Proteomes" id="UP000694845"/>
    </source>
</evidence>
<dbReference type="CDD" id="cd00022">
    <property type="entry name" value="BIR"/>
    <property type="match status" value="1"/>
</dbReference>
<gene>
    <name evidence="5" type="primary">LOC110986255</name>
</gene>
<dbReference type="InterPro" id="IPR051190">
    <property type="entry name" value="Baculoviral_IAP"/>
</dbReference>
<dbReference type="PANTHER" id="PTHR46771:SF5">
    <property type="entry name" value="DETERIN"/>
    <property type="match status" value="1"/>
</dbReference>
<dbReference type="SMART" id="SM00238">
    <property type="entry name" value="BIR"/>
    <property type="match status" value="1"/>
</dbReference>
<dbReference type="InterPro" id="IPR036322">
    <property type="entry name" value="WD40_repeat_dom_sf"/>
</dbReference>
<feature type="region of interest" description="Disordered" evidence="3">
    <location>
        <begin position="410"/>
        <end position="485"/>
    </location>
</feature>
<dbReference type="InterPro" id="IPR001370">
    <property type="entry name" value="BIR_rpt"/>
</dbReference>
<dbReference type="Proteomes" id="UP000694845">
    <property type="component" value="Unplaced"/>
</dbReference>
<dbReference type="OrthoDB" id="2196114at2759"/>
<dbReference type="Pfam" id="PF00653">
    <property type="entry name" value="BIR"/>
    <property type="match status" value="1"/>
</dbReference>